<evidence type="ECO:0000313" key="1">
    <source>
        <dbReference type="EMBL" id="GAG93729.1"/>
    </source>
</evidence>
<sequence>MERFTYNDWKININVTMGDIDVFCCDEQRGYQIPEQIEKLEQKDEYVYVYVSGGDFYQFKFEEGNFLVGDKFDKDSIYLESFSCHVFGEEEKQPFATMISDGHDDYWSYFESKFEALEHFLLLSLHPEEGTYLFAYNEELGYEVIDSKCEEV</sequence>
<reference evidence="1" key="1">
    <citation type="journal article" date="2014" name="Front. Microbiol.">
        <title>High frequency of phylogenetically diverse reductive dehalogenase-homologous genes in deep subseafloor sedimentary metagenomes.</title>
        <authorList>
            <person name="Kawai M."/>
            <person name="Futagami T."/>
            <person name="Toyoda A."/>
            <person name="Takaki Y."/>
            <person name="Nishi S."/>
            <person name="Hori S."/>
            <person name="Arai W."/>
            <person name="Tsubouchi T."/>
            <person name="Morono Y."/>
            <person name="Uchiyama I."/>
            <person name="Ito T."/>
            <person name="Fujiyama A."/>
            <person name="Inagaki F."/>
            <person name="Takami H."/>
        </authorList>
    </citation>
    <scope>NUCLEOTIDE SEQUENCE</scope>
    <source>
        <strain evidence="1">Expedition CK06-06</strain>
    </source>
</reference>
<proteinExistence type="predicted"/>
<dbReference type="EMBL" id="BART01028824">
    <property type="protein sequence ID" value="GAG93729.1"/>
    <property type="molecule type" value="Genomic_DNA"/>
</dbReference>
<organism evidence="1">
    <name type="scientific">marine sediment metagenome</name>
    <dbReference type="NCBI Taxonomy" id="412755"/>
    <lineage>
        <taxon>unclassified sequences</taxon>
        <taxon>metagenomes</taxon>
        <taxon>ecological metagenomes</taxon>
    </lineage>
</organism>
<name>X1BCP2_9ZZZZ</name>
<protein>
    <submittedName>
        <fullName evidence="1">Uncharacterized protein</fullName>
    </submittedName>
</protein>
<comment type="caution">
    <text evidence="1">The sequence shown here is derived from an EMBL/GenBank/DDBJ whole genome shotgun (WGS) entry which is preliminary data.</text>
</comment>
<dbReference type="AlphaFoldDB" id="X1BCP2"/>
<gene>
    <name evidence="1" type="ORF">S01H4_50724</name>
</gene>
<accession>X1BCP2</accession>